<keyword evidence="1" id="KW-0812">Transmembrane</keyword>
<organism evidence="2 3">
    <name type="scientific">Microbacterium maritypicum MF109</name>
    <dbReference type="NCBI Taxonomy" id="1333857"/>
    <lineage>
        <taxon>Bacteria</taxon>
        <taxon>Bacillati</taxon>
        <taxon>Actinomycetota</taxon>
        <taxon>Actinomycetes</taxon>
        <taxon>Micrococcales</taxon>
        <taxon>Microbacteriaceae</taxon>
        <taxon>Microbacterium</taxon>
    </lineage>
</organism>
<protein>
    <submittedName>
        <fullName evidence="2">Uncharacterized protein</fullName>
    </submittedName>
</protein>
<keyword evidence="1" id="KW-0472">Membrane</keyword>
<feature type="transmembrane region" description="Helical" evidence="1">
    <location>
        <begin position="48"/>
        <end position="70"/>
    </location>
</feature>
<dbReference type="EMBL" id="ATAO01000179">
    <property type="protein sequence ID" value="EQM78616.1"/>
    <property type="molecule type" value="Genomic_DNA"/>
</dbReference>
<dbReference type="RefSeq" id="WP_021199598.1">
    <property type="nucleotide sequence ID" value="NZ_ATAO01000179.1"/>
</dbReference>
<reference evidence="2 3" key="1">
    <citation type="journal article" date="2013" name="Genome Announc.">
        <title>Whole-genome sequences of five oyster-associated bacteria show potential for crude oil hydrocarbon degradation.</title>
        <authorList>
            <person name="Chauhan A."/>
            <person name="Green S."/>
            <person name="Pathak A."/>
            <person name="Thomas J."/>
            <person name="Venkatramanan R."/>
        </authorList>
    </citation>
    <scope>NUCLEOTIDE SEQUENCE [LARGE SCALE GENOMIC DNA]</scope>
    <source>
        <strain evidence="2 3">MF109</strain>
    </source>
</reference>
<evidence type="ECO:0000313" key="2">
    <source>
        <dbReference type="EMBL" id="EQM78616.1"/>
    </source>
</evidence>
<sequence>MARLNSPEDERTFRSSSGTVVMVVSLALAVFLLGDAVVRGGWTQTLLLAPWVLLGLWIVYEISYVSMVRIRDDGAQVQNMLRRTDFGWHRVRDIDLEWQLKFSFDDDTELTCWGGPAHARPRRSKMRDEETSVSTSLRSFTDIRDRWQAAAGHGASAPIRRSWDTSALLALGVIVLWAVVAVLIVAAG</sequence>
<accession>T5KJJ8</accession>
<comment type="caution">
    <text evidence="2">The sequence shown here is derived from an EMBL/GenBank/DDBJ whole genome shotgun (WGS) entry which is preliminary data.</text>
</comment>
<dbReference type="AlphaFoldDB" id="T5KJJ8"/>
<feature type="transmembrane region" description="Helical" evidence="1">
    <location>
        <begin position="167"/>
        <end position="187"/>
    </location>
</feature>
<keyword evidence="1" id="KW-1133">Transmembrane helix</keyword>
<gene>
    <name evidence="2" type="ORF">L687_16620</name>
</gene>
<evidence type="ECO:0000256" key="1">
    <source>
        <dbReference type="SAM" id="Phobius"/>
    </source>
</evidence>
<dbReference type="Proteomes" id="UP000016033">
    <property type="component" value="Unassembled WGS sequence"/>
</dbReference>
<proteinExistence type="predicted"/>
<dbReference type="PATRIC" id="fig|1333857.3.peg.1633"/>
<name>T5KJJ8_MICMQ</name>
<evidence type="ECO:0000313" key="3">
    <source>
        <dbReference type="Proteomes" id="UP000016033"/>
    </source>
</evidence>
<feature type="transmembrane region" description="Helical" evidence="1">
    <location>
        <begin position="20"/>
        <end position="42"/>
    </location>
</feature>